<proteinExistence type="predicted"/>
<reference evidence="2 3" key="1">
    <citation type="submission" date="2024-05" db="EMBL/GenBank/DDBJ databases">
        <authorList>
            <person name="Wallberg A."/>
        </authorList>
    </citation>
    <scope>NUCLEOTIDE SEQUENCE [LARGE SCALE GENOMIC DNA]</scope>
</reference>
<keyword evidence="3" id="KW-1185">Reference proteome</keyword>
<name>A0AAV2Q2K1_MEGNR</name>
<feature type="region of interest" description="Disordered" evidence="1">
    <location>
        <begin position="123"/>
        <end position="148"/>
    </location>
</feature>
<comment type="caution">
    <text evidence="2">The sequence shown here is derived from an EMBL/GenBank/DDBJ whole genome shotgun (WGS) entry which is preliminary data.</text>
</comment>
<gene>
    <name evidence="2" type="ORF">MNOR_LOCUS7387</name>
</gene>
<organism evidence="2 3">
    <name type="scientific">Meganyctiphanes norvegica</name>
    <name type="common">Northern krill</name>
    <name type="synonym">Thysanopoda norvegica</name>
    <dbReference type="NCBI Taxonomy" id="48144"/>
    <lineage>
        <taxon>Eukaryota</taxon>
        <taxon>Metazoa</taxon>
        <taxon>Ecdysozoa</taxon>
        <taxon>Arthropoda</taxon>
        <taxon>Crustacea</taxon>
        <taxon>Multicrustacea</taxon>
        <taxon>Malacostraca</taxon>
        <taxon>Eumalacostraca</taxon>
        <taxon>Eucarida</taxon>
        <taxon>Euphausiacea</taxon>
        <taxon>Euphausiidae</taxon>
        <taxon>Meganyctiphanes</taxon>
    </lineage>
</organism>
<protein>
    <submittedName>
        <fullName evidence="2">Uncharacterized protein</fullName>
    </submittedName>
</protein>
<accession>A0AAV2Q2K1</accession>
<feature type="non-terminal residue" evidence="2">
    <location>
        <position position="1"/>
    </location>
</feature>
<sequence length="175" mass="19214">GNPPKQYAQPFGWCRFALGSGVGEHNESWHMAYHGTRPGAIRRMLDKGELLTSGELGISSTLAGRRSKDDDSDGSQLCFSPAIMYASDDHFAPPVTFNDPCSGRSVCVRVVLQVAVEPGSYKVGPPSISWSPPSLQHNNQRSQQPYGKQETIEWVTKERGATQLLALLINIEEEK</sequence>
<dbReference type="EMBL" id="CAXKWB010003237">
    <property type="protein sequence ID" value="CAL4068604.1"/>
    <property type="molecule type" value="Genomic_DNA"/>
</dbReference>
<evidence type="ECO:0000256" key="1">
    <source>
        <dbReference type="SAM" id="MobiDB-lite"/>
    </source>
</evidence>
<evidence type="ECO:0000313" key="3">
    <source>
        <dbReference type="Proteomes" id="UP001497623"/>
    </source>
</evidence>
<evidence type="ECO:0000313" key="2">
    <source>
        <dbReference type="EMBL" id="CAL4068604.1"/>
    </source>
</evidence>
<dbReference type="AlphaFoldDB" id="A0AAV2Q2K1"/>
<feature type="compositionally biased region" description="Polar residues" evidence="1">
    <location>
        <begin position="128"/>
        <end position="146"/>
    </location>
</feature>
<dbReference type="Proteomes" id="UP001497623">
    <property type="component" value="Unassembled WGS sequence"/>
</dbReference>